<dbReference type="PROSITE" id="PS50113">
    <property type="entry name" value="PAC"/>
    <property type="match status" value="1"/>
</dbReference>
<dbReference type="GO" id="GO:0000155">
    <property type="term" value="F:phosphorelay sensor kinase activity"/>
    <property type="evidence" value="ECO:0007669"/>
    <property type="project" value="InterPro"/>
</dbReference>
<dbReference type="InterPro" id="IPR001610">
    <property type="entry name" value="PAC"/>
</dbReference>
<proteinExistence type="predicted"/>
<keyword evidence="6" id="KW-0902">Two-component regulatory system</keyword>
<dbReference type="CDD" id="cd00082">
    <property type="entry name" value="HisKA"/>
    <property type="match status" value="1"/>
</dbReference>
<dbReference type="CDD" id="cd00130">
    <property type="entry name" value="PAS"/>
    <property type="match status" value="1"/>
</dbReference>
<comment type="catalytic activity">
    <reaction evidence="1">
        <text>ATP + protein L-histidine = ADP + protein N-phospho-L-histidine.</text>
        <dbReference type="EC" id="2.7.13.3"/>
    </reaction>
</comment>
<evidence type="ECO:0000256" key="3">
    <source>
        <dbReference type="ARBA" id="ARBA00022553"/>
    </source>
</evidence>
<evidence type="ECO:0000313" key="13">
    <source>
        <dbReference type="Proteomes" id="UP000244224"/>
    </source>
</evidence>
<name>A0A2T6AXG6_9RHOB</name>
<dbReference type="SMART" id="SM00387">
    <property type="entry name" value="HATPase_c"/>
    <property type="match status" value="1"/>
</dbReference>
<evidence type="ECO:0000256" key="8">
    <source>
        <dbReference type="SAM" id="Coils"/>
    </source>
</evidence>
<dbReference type="SMART" id="SM00091">
    <property type="entry name" value="PAS"/>
    <property type="match status" value="2"/>
</dbReference>
<feature type="domain" description="Histidine kinase" evidence="9">
    <location>
        <begin position="301"/>
        <end position="520"/>
    </location>
</feature>
<dbReference type="SUPFAM" id="SSF55874">
    <property type="entry name" value="ATPase domain of HSP90 chaperone/DNA topoisomerase II/histidine kinase"/>
    <property type="match status" value="1"/>
</dbReference>
<dbReference type="InterPro" id="IPR036097">
    <property type="entry name" value="HisK_dim/P_sf"/>
</dbReference>
<dbReference type="Pfam" id="PF13426">
    <property type="entry name" value="PAS_9"/>
    <property type="match status" value="1"/>
</dbReference>
<keyword evidence="8" id="KW-0175">Coiled coil</keyword>
<dbReference type="Gene3D" id="3.30.450.20">
    <property type="entry name" value="PAS domain"/>
    <property type="match status" value="2"/>
</dbReference>
<evidence type="ECO:0000259" key="11">
    <source>
        <dbReference type="PROSITE" id="PS50113"/>
    </source>
</evidence>
<dbReference type="InterPro" id="IPR003594">
    <property type="entry name" value="HATPase_dom"/>
</dbReference>
<dbReference type="InterPro" id="IPR000700">
    <property type="entry name" value="PAS-assoc_C"/>
</dbReference>
<feature type="domain" description="PAS" evidence="10">
    <location>
        <begin position="176"/>
        <end position="247"/>
    </location>
</feature>
<protein>
    <recommendedName>
        <fullName evidence="2">histidine kinase</fullName>
        <ecNumber evidence="2">2.7.13.3</ecNumber>
    </recommendedName>
</protein>
<keyword evidence="13" id="KW-1185">Reference proteome</keyword>
<feature type="domain" description="PAC" evidence="11">
    <location>
        <begin position="128"/>
        <end position="180"/>
    </location>
</feature>
<evidence type="ECO:0000256" key="4">
    <source>
        <dbReference type="ARBA" id="ARBA00022679"/>
    </source>
</evidence>
<dbReference type="EC" id="2.7.13.3" evidence="2"/>
<dbReference type="InterPro" id="IPR035965">
    <property type="entry name" value="PAS-like_dom_sf"/>
</dbReference>
<keyword evidence="7" id="KW-0472">Membrane</keyword>
<dbReference type="Gene3D" id="1.10.287.130">
    <property type="match status" value="1"/>
</dbReference>
<dbReference type="FunFam" id="1.10.287.130:FF:000001">
    <property type="entry name" value="Two-component sensor histidine kinase"/>
    <property type="match status" value="1"/>
</dbReference>
<dbReference type="EMBL" id="QBKP01000009">
    <property type="protein sequence ID" value="PTX48502.1"/>
    <property type="molecule type" value="Genomic_DNA"/>
</dbReference>
<evidence type="ECO:0000256" key="2">
    <source>
        <dbReference type="ARBA" id="ARBA00012438"/>
    </source>
</evidence>
<dbReference type="InterPro" id="IPR003661">
    <property type="entry name" value="HisK_dim/P_dom"/>
</dbReference>
<dbReference type="InterPro" id="IPR004358">
    <property type="entry name" value="Sig_transdc_His_kin-like_C"/>
</dbReference>
<dbReference type="NCBIfam" id="TIGR00229">
    <property type="entry name" value="sensory_box"/>
    <property type="match status" value="2"/>
</dbReference>
<dbReference type="Pfam" id="PF00512">
    <property type="entry name" value="HisKA"/>
    <property type="match status" value="1"/>
</dbReference>
<dbReference type="SMART" id="SM00388">
    <property type="entry name" value="HisKA"/>
    <property type="match status" value="1"/>
</dbReference>
<dbReference type="AlphaFoldDB" id="A0A2T6AXG6"/>
<evidence type="ECO:0000256" key="6">
    <source>
        <dbReference type="ARBA" id="ARBA00023012"/>
    </source>
</evidence>
<dbReference type="InterPro" id="IPR000014">
    <property type="entry name" value="PAS"/>
</dbReference>
<feature type="domain" description="PAS" evidence="10">
    <location>
        <begin position="71"/>
        <end position="100"/>
    </location>
</feature>
<dbReference type="PROSITE" id="PS50109">
    <property type="entry name" value="HIS_KIN"/>
    <property type="match status" value="1"/>
</dbReference>
<feature type="coiled-coil region" evidence="8">
    <location>
        <begin position="41"/>
        <end position="68"/>
    </location>
</feature>
<sequence>MYEFLQQSLLSLRENLDGFPLERAIFALTVFAILLAFALKCRSSNAESDNLKLRIEDLEADLKAVDAHVMINITNADGGIAYANSTLAAATGYAPSELIGLQFRDTLLVSREDSPPDLDIFMQEGRTWFGETRIRRKDGSLIWTRTTIVPVMDRAGKLRRSVSLRTDITQSKLLQAELQERAMIDRLRDEVYIFSADTLELLYLNKHSLASMDLTPEQVRGKRLVDLIQPFDEEKFRARVAPLLSGEVDSILHEANWRGHPVEINLQQERTLDGKSRFIAVVRDISKRKRAERNRAEFVATVSHELRSPLTSVKGSLNLINSGVLGALPDKAANMVEVALRNVDRLLRLINNLLDLEKLDADMMELNIAPLDVVALAEEAVAANAGYGLEYGVKLRYVGTRAPVIAEVSRDGMLQVLTNLLSNAVKFSPRAQWVDLAVSETATGVRLSVTDRGPGIPPEAHQTLFARFVQAHTETDRSRIGTGLGLSIAKSIVTKHGGRISFTSEVGAGTTFYIDLPRSAVLRSVA</sequence>
<evidence type="ECO:0000256" key="7">
    <source>
        <dbReference type="ARBA" id="ARBA00023136"/>
    </source>
</evidence>
<accession>A0A2T6AXG6</accession>
<dbReference type="Pfam" id="PF08448">
    <property type="entry name" value="PAS_4"/>
    <property type="match status" value="1"/>
</dbReference>
<dbReference type="Proteomes" id="UP000244224">
    <property type="component" value="Unassembled WGS sequence"/>
</dbReference>
<dbReference type="PANTHER" id="PTHR43711">
    <property type="entry name" value="TWO-COMPONENT HISTIDINE KINASE"/>
    <property type="match status" value="1"/>
</dbReference>
<dbReference type="PROSITE" id="PS50112">
    <property type="entry name" value="PAS"/>
    <property type="match status" value="2"/>
</dbReference>
<evidence type="ECO:0000256" key="1">
    <source>
        <dbReference type="ARBA" id="ARBA00000085"/>
    </source>
</evidence>
<keyword evidence="3" id="KW-0597">Phosphoprotein</keyword>
<dbReference type="RefSeq" id="WP_108129415.1">
    <property type="nucleotide sequence ID" value="NZ_QBKP01000009.1"/>
</dbReference>
<dbReference type="InterPro" id="IPR036890">
    <property type="entry name" value="HATPase_C_sf"/>
</dbReference>
<gene>
    <name evidence="12" type="ORF">C8N34_1096</name>
</gene>
<dbReference type="InterPro" id="IPR050736">
    <property type="entry name" value="Sensor_HK_Regulatory"/>
</dbReference>
<dbReference type="SUPFAM" id="SSF55785">
    <property type="entry name" value="PYP-like sensor domain (PAS domain)"/>
    <property type="match status" value="2"/>
</dbReference>
<evidence type="ECO:0000259" key="9">
    <source>
        <dbReference type="PROSITE" id="PS50109"/>
    </source>
</evidence>
<dbReference type="FunFam" id="3.30.565.10:FF:000006">
    <property type="entry name" value="Sensor histidine kinase WalK"/>
    <property type="match status" value="1"/>
</dbReference>
<dbReference type="InterPro" id="IPR005467">
    <property type="entry name" value="His_kinase_dom"/>
</dbReference>
<dbReference type="OrthoDB" id="7179697at2"/>
<keyword evidence="5 12" id="KW-0418">Kinase</keyword>
<evidence type="ECO:0000313" key="12">
    <source>
        <dbReference type="EMBL" id="PTX48502.1"/>
    </source>
</evidence>
<evidence type="ECO:0000259" key="10">
    <source>
        <dbReference type="PROSITE" id="PS50112"/>
    </source>
</evidence>
<dbReference type="PRINTS" id="PR00344">
    <property type="entry name" value="BCTRLSENSOR"/>
</dbReference>
<reference evidence="12 13" key="1">
    <citation type="submission" date="2018-04" db="EMBL/GenBank/DDBJ databases">
        <title>Genomic Encyclopedia of Archaeal and Bacterial Type Strains, Phase II (KMG-II): from individual species to whole genera.</title>
        <authorList>
            <person name="Goeker M."/>
        </authorList>
    </citation>
    <scope>NUCLEOTIDE SEQUENCE [LARGE SCALE GENOMIC DNA]</scope>
    <source>
        <strain evidence="12 13">DSM 21823</strain>
    </source>
</reference>
<comment type="caution">
    <text evidence="12">The sequence shown here is derived from an EMBL/GenBank/DDBJ whole genome shotgun (WGS) entry which is preliminary data.</text>
</comment>
<dbReference type="SMART" id="SM00086">
    <property type="entry name" value="PAC"/>
    <property type="match status" value="1"/>
</dbReference>
<dbReference type="Gene3D" id="3.30.565.10">
    <property type="entry name" value="Histidine kinase-like ATPase, C-terminal domain"/>
    <property type="match status" value="1"/>
</dbReference>
<dbReference type="SUPFAM" id="SSF47384">
    <property type="entry name" value="Homodimeric domain of signal transducing histidine kinase"/>
    <property type="match status" value="1"/>
</dbReference>
<dbReference type="Pfam" id="PF02518">
    <property type="entry name" value="HATPase_c"/>
    <property type="match status" value="1"/>
</dbReference>
<keyword evidence="4" id="KW-0808">Transferase</keyword>
<organism evidence="12 13">
    <name type="scientific">Gemmobacter caeni</name>
    <dbReference type="NCBI Taxonomy" id="589035"/>
    <lineage>
        <taxon>Bacteria</taxon>
        <taxon>Pseudomonadati</taxon>
        <taxon>Pseudomonadota</taxon>
        <taxon>Alphaproteobacteria</taxon>
        <taxon>Rhodobacterales</taxon>
        <taxon>Paracoccaceae</taxon>
        <taxon>Gemmobacter</taxon>
    </lineage>
</organism>
<dbReference type="InterPro" id="IPR013656">
    <property type="entry name" value="PAS_4"/>
</dbReference>
<dbReference type="PANTHER" id="PTHR43711:SF1">
    <property type="entry name" value="HISTIDINE KINASE 1"/>
    <property type="match status" value="1"/>
</dbReference>
<evidence type="ECO:0000256" key="5">
    <source>
        <dbReference type="ARBA" id="ARBA00022777"/>
    </source>
</evidence>